<evidence type="ECO:0000313" key="2">
    <source>
        <dbReference type="Proteomes" id="UP000267606"/>
    </source>
</evidence>
<name>A0A183I5T3_9BILA</name>
<dbReference type="Proteomes" id="UP000267606">
    <property type="component" value="Unassembled WGS sequence"/>
</dbReference>
<accession>A0A183I5T3</accession>
<evidence type="ECO:0000313" key="1">
    <source>
        <dbReference type="EMBL" id="VDP20364.1"/>
    </source>
</evidence>
<evidence type="ECO:0000313" key="3">
    <source>
        <dbReference type="WBParaSite" id="OFLC_0001510601-mRNA-1"/>
    </source>
</evidence>
<organism evidence="3">
    <name type="scientific">Onchocerca flexuosa</name>
    <dbReference type="NCBI Taxonomy" id="387005"/>
    <lineage>
        <taxon>Eukaryota</taxon>
        <taxon>Metazoa</taxon>
        <taxon>Ecdysozoa</taxon>
        <taxon>Nematoda</taxon>
        <taxon>Chromadorea</taxon>
        <taxon>Rhabditida</taxon>
        <taxon>Spirurina</taxon>
        <taxon>Spiruromorpha</taxon>
        <taxon>Filarioidea</taxon>
        <taxon>Onchocercidae</taxon>
        <taxon>Onchocerca</taxon>
    </lineage>
</organism>
<keyword evidence="2" id="KW-1185">Reference proteome</keyword>
<gene>
    <name evidence="1" type="ORF">OFLC_LOCUS15095</name>
</gene>
<reference evidence="1 2" key="2">
    <citation type="submission" date="2018-11" db="EMBL/GenBank/DDBJ databases">
        <authorList>
            <consortium name="Pathogen Informatics"/>
        </authorList>
    </citation>
    <scope>NUCLEOTIDE SEQUENCE [LARGE SCALE GENOMIC DNA]</scope>
</reference>
<dbReference type="WBParaSite" id="OFLC_0001510601-mRNA-1">
    <property type="protein sequence ID" value="OFLC_0001510601-mRNA-1"/>
    <property type="gene ID" value="OFLC_0001510601"/>
</dbReference>
<dbReference type="EMBL" id="UZAJ01041603">
    <property type="protein sequence ID" value="VDP20364.1"/>
    <property type="molecule type" value="Genomic_DNA"/>
</dbReference>
<reference evidence="3" key="1">
    <citation type="submission" date="2016-06" db="UniProtKB">
        <authorList>
            <consortium name="WormBaseParasite"/>
        </authorList>
    </citation>
    <scope>IDENTIFICATION</scope>
</reference>
<proteinExistence type="predicted"/>
<sequence length="110" mass="12730">MSESLTKGTEISKSKIRKLHNEVNEIDLSPLDKFWIIKEKVKHLDFHAGMLETIIQKLMDLIQRTTIASAEKKKKKKYAEIINDPESILNILTSAKEAMIMKQYFNALIK</sequence>
<protein>
    <submittedName>
        <fullName evidence="1 3">Uncharacterized protein</fullName>
    </submittedName>
</protein>
<dbReference type="AlphaFoldDB" id="A0A183I5T3"/>